<dbReference type="EMBL" id="CAJVPZ010074220">
    <property type="protein sequence ID" value="CAG8802897.1"/>
    <property type="molecule type" value="Genomic_DNA"/>
</dbReference>
<feature type="non-terminal residue" evidence="1">
    <location>
        <position position="1"/>
    </location>
</feature>
<protein>
    <submittedName>
        <fullName evidence="1">6875_t:CDS:1</fullName>
    </submittedName>
</protein>
<feature type="non-terminal residue" evidence="1">
    <location>
        <position position="210"/>
    </location>
</feature>
<evidence type="ECO:0000313" key="1">
    <source>
        <dbReference type="EMBL" id="CAG8802897.1"/>
    </source>
</evidence>
<name>A0A9N9K0G2_9GLOM</name>
<reference evidence="1" key="1">
    <citation type="submission" date="2021-06" db="EMBL/GenBank/DDBJ databases">
        <authorList>
            <person name="Kallberg Y."/>
            <person name="Tangrot J."/>
            <person name="Rosling A."/>
        </authorList>
    </citation>
    <scope>NUCLEOTIDE SEQUENCE</scope>
    <source>
        <strain evidence="1">IN212</strain>
    </source>
</reference>
<accession>A0A9N9K0G2</accession>
<proteinExistence type="predicted"/>
<evidence type="ECO:0000313" key="2">
    <source>
        <dbReference type="Proteomes" id="UP000789396"/>
    </source>
</evidence>
<gene>
    <name evidence="1" type="ORF">RFULGI_LOCUS17923</name>
</gene>
<sequence length="210" mass="24305">SCLNRHNTDKFLTTNTLNCIFHIVQNISLNLKNHLKDNYDDFIKDFFEWLYANKESWAKAFVLKLFIAGMLSISRVESYNAKIKRLIFNLIQLSCVLEEDKKTEYALFCTSVPKAALVAAADSILPNVCKLLRKYLTIEMLKIQEDQIKQSLQYHATIVVQEELQRFLTVNQIYLMLQINLDDSALYGENLTDIIAKSMLDLINTDKVVE</sequence>
<keyword evidence="2" id="KW-1185">Reference proteome</keyword>
<dbReference type="Proteomes" id="UP000789396">
    <property type="component" value="Unassembled WGS sequence"/>
</dbReference>
<comment type="caution">
    <text evidence="1">The sequence shown here is derived from an EMBL/GenBank/DDBJ whole genome shotgun (WGS) entry which is preliminary data.</text>
</comment>
<organism evidence="1 2">
    <name type="scientific">Racocetra fulgida</name>
    <dbReference type="NCBI Taxonomy" id="60492"/>
    <lineage>
        <taxon>Eukaryota</taxon>
        <taxon>Fungi</taxon>
        <taxon>Fungi incertae sedis</taxon>
        <taxon>Mucoromycota</taxon>
        <taxon>Glomeromycotina</taxon>
        <taxon>Glomeromycetes</taxon>
        <taxon>Diversisporales</taxon>
        <taxon>Gigasporaceae</taxon>
        <taxon>Racocetra</taxon>
    </lineage>
</organism>
<dbReference type="AlphaFoldDB" id="A0A9N9K0G2"/>